<dbReference type="NCBIfam" id="TIGR01733">
    <property type="entry name" value="AA-adenyl-dom"/>
    <property type="match status" value="1"/>
</dbReference>
<keyword evidence="4" id="KW-0597">Phosphoprotein</keyword>
<dbReference type="OrthoDB" id="9765680at2"/>
<keyword evidence="6" id="KW-0045">Antibiotic biosynthesis</keyword>
<dbReference type="InterPro" id="IPR025110">
    <property type="entry name" value="AMP-bd_C"/>
</dbReference>
<dbReference type="InterPro" id="IPR000873">
    <property type="entry name" value="AMP-dep_synth/lig_dom"/>
</dbReference>
<dbReference type="CDD" id="cd19534">
    <property type="entry name" value="E_NRPS"/>
    <property type="match status" value="1"/>
</dbReference>
<dbReference type="PROSITE" id="PS50075">
    <property type="entry name" value="CARRIER"/>
    <property type="match status" value="1"/>
</dbReference>
<feature type="domain" description="Carrier" evidence="8">
    <location>
        <begin position="966"/>
        <end position="1040"/>
    </location>
</feature>
<dbReference type="EMBL" id="RHLK01000010">
    <property type="protein sequence ID" value="MVP01208.1"/>
    <property type="molecule type" value="Genomic_DNA"/>
</dbReference>
<keyword evidence="3" id="KW-0596">Phosphopantetheine</keyword>
<dbReference type="FunFam" id="3.40.50.980:FF:000001">
    <property type="entry name" value="Non-ribosomal peptide synthetase"/>
    <property type="match status" value="1"/>
</dbReference>
<evidence type="ECO:0000256" key="1">
    <source>
        <dbReference type="ARBA" id="ARBA00001957"/>
    </source>
</evidence>
<gene>
    <name evidence="9" type="ORF">EDM21_17055</name>
</gene>
<dbReference type="FunFam" id="2.30.38.10:FF:000001">
    <property type="entry name" value="Non-ribosomal peptide synthetase PvdI"/>
    <property type="match status" value="1"/>
</dbReference>
<dbReference type="RefSeq" id="WP_157337378.1">
    <property type="nucleotide sequence ID" value="NZ_RHLK01000010.1"/>
</dbReference>
<dbReference type="Gene3D" id="2.30.38.10">
    <property type="entry name" value="Luciferase, Domain 3"/>
    <property type="match status" value="1"/>
</dbReference>
<dbReference type="FunFam" id="3.30.300.30:FF:000010">
    <property type="entry name" value="Enterobactin synthetase component F"/>
    <property type="match status" value="1"/>
</dbReference>
<dbReference type="SUPFAM" id="SSF56801">
    <property type="entry name" value="Acetyl-CoA synthetase-like"/>
    <property type="match status" value="1"/>
</dbReference>
<evidence type="ECO:0000313" key="10">
    <source>
        <dbReference type="Proteomes" id="UP000490800"/>
    </source>
</evidence>
<dbReference type="PROSITE" id="PS00012">
    <property type="entry name" value="PHOSPHOPANTETHEINE"/>
    <property type="match status" value="1"/>
</dbReference>
<dbReference type="GO" id="GO:0044550">
    <property type="term" value="P:secondary metabolite biosynthetic process"/>
    <property type="evidence" value="ECO:0007669"/>
    <property type="project" value="UniProtKB-ARBA"/>
</dbReference>
<dbReference type="PROSITE" id="PS00455">
    <property type="entry name" value="AMP_BINDING"/>
    <property type="match status" value="1"/>
</dbReference>
<evidence type="ECO:0000256" key="2">
    <source>
        <dbReference type="ARBA" id="ARBA00006432"/>
    </source>
</evidence>
<dbReference type="Gene3D" id="1.10.1200.10">
    <property type="entry name" value="ACP-like"/>
    <property type="match status" value="1"/>
</dbReference>
<dbReference type="Pfam" id="PF00550">
    <property type="entry name" value="PP-binding"/>
    <property type="match status" value="1"/>
</dbReference>
<evidence type="ECO:0000256" key="7">
    <source>
        <dbReference type="ARBA" id="ARBA00023268"/>
    </source>
</evidence>
<comment type="caution">
    <text evidence="9">The sequence shown here is derived from an EMBL/GenBank/DDBJ whole genome shotgun (WGS) entry which is preliminary data.</text>
</comment>
<dbReference type="SUPFAM" id="SSF47336">
    <property type="entry name" value="ACP-like"/>
    <property type="match status" value="1"/>
</dbReference>
<evidence type="ECO:0000259" key="8">
    <source>
        <dbReference type="PROSITE" id="PS50075"/>
    </source>
</evidence>
<dbReference type="GO" id="GO:0043041">
    <property type="term" value="P:amino acid activation for nonribosomal peptide biosynthetic process"/>
    <property type="evidence" value="ECO:0007669"/>
    <property type="project" value="UniProtKB-ARBA"/>
</dbReference>
<name>A0A7X3K0I6_9BACL</name>
<keyword evidence="7" id="KW-0511">Multifunctional enzyme</keyword>
<evidence type="ECO:0000256" key="5">
    <source>
        <dbReference type="ARBA" id="ARBA00022598"/>
    </source>
</evidence>
<dbReference type="InterPro" id="IPR036736">
    <property type="entry name" value="ACP-like_sf"/>
</dbReference>
<dbReference type="GO" id="GO:0016874">
    <property type="term" value="F:ligase activity"/>
    <property type="evidence" value="ECO:0007669"/>
    <property type="project" value="UniProtKB-KW"/>
</dbReference>
<reference evidence="9 10" key="1">
    <citation type="journal article" date="2019" name="Microorganisms">
        <title>Paenibacillus lutrae sp. nov., A Chitinolytic Species Isolated from A River Otter in Castril Natural Park, Granada, Spain.</title>
        <authorList>
            <person name="Rodriguez M."/>
            <person name="Reina J.C."/>
            <person name="Bejar V."/>
            <person name="Llamas I."/>
        </authorList>
    </citation>
    <scope>NUCLEOTIDE SEQUENCE [LARGE SCALE GENOMIC DNA]</scope>
    <source>
        <strain evidence="9 10">N10</strain>
    </source>
</reference>
<dbReference type="Pfam" id="PF13193">
    <property type="entry name" value="AMP-binding_C"/>
    <property type="match status" value="1"/>
</dbReference>
<dbReference type="InterPro" id="IPR023213">
    <property type="entry name" value="CAT-like_dom_sf"/>
</dbReference>
<dbReference type="Gene3D" id="3.30.559.30">
    <property type="entry name" value="Nonribosomal peptide synthetase, condensation domain"/>
    <property type="match status" value="2"/>
</dbReference>
<sequence length="1507" mass="171660">MLVSAASLSNSSVKHPLSHPQKRIWYIENIYPNSSLYNIGGPVRIKDTVDFGLLEEAIQSFIRRHDSIRIQVTGDHGEAHQYVVPYEDKRLDFHDFSNCEDPVGAFQNWVNLEASKPIRLGIDPLYYFGMFRISERDNGYLVKCHHIIADGWSNHILTDQIAEEYWKLLAGDTATIAESAPSYFDYLVLEQKYLQSDRFVKNKLFWNDKFNVLPEGLMYSTSDRTDGRRKTFELDPLLSSRIRTFASSFNISLNTFFVFIYFLYIQKTTQQSDLVIGTPVLNRSGRKEKSIFGMFTSTMPFRFKLDDCATVADTLTRIQKELMECYFHQRYPYDLLIKDLELKKLGYNNLFETCVNYYNTKLSSNMNGTSIENVEFYNGHQLFSLQLVIKDWSESGGLTLDLDYKINDYTEEQIEDMGSRLQILIDQILEDSEARLSTIGIVSAAEMSQQIVTFNATQTNYPKDKTIYRLFEEQVERTPDRVAIRFEQDQLTYAELNEKANQLARHLISRAVTKETIVGLWTHHSIETVAAILGILKAGAAYLPIDPSYPKERIQYMLENSGAGLVLTNVDMGGDLDVALEIVHLNDPALYMAEASNLAVTNNQNDLVYVIYTSGSTGKPKGTMIEHQGLTNYIWWAKLTYVSEDTEIFPLYTSLAFDLTVTSVFTPLISGGTILVYRDYGDEFVLHRIMRENEATIIKLTPAHLTLLKEMDNRSSSVQRFIVGGEDLKVSLAQSITDSFDGKIEIYNEYGPTETVVGCMIHKYESEQDHRASVPIGIPADNVMIYILDPGLNPVPVGTIGEMYISGDGVARGYLNRDDLTAERFIDNPFEAGRRMYRTGDLAKRLPTGRIEYCGRVDHQVKIRGYRIELAEIEKHLLQHEAVQDAVVIDREHENQTKYLCAYMVLNFDIPIENLRNHLMRAMPEYMVPSFFVEMDEIPLNVNGKVNRSQLPEPDIISGAAAEFISSRTEQEELLVRALEEILQIDRIGMTNNFYHLGGDSIKAIQVASKLNSAGCTIKVKDILSNPIIENMARFLETRVKDRTLQQQKCEGIVENTPISSWFFKQNFNSPEHYHQSVLLNLKQEIDASELEHILRALIQHHDALRMNVDAEKGQMFYNNQLDDLALIKVNVFRLSGYPVQEQAERIAQLGQSLKADMRLEDDRLIKACIFDLGSSGQKLLIAAHHLVVDGISWRILLEDLANMLTSTRNGAEASLPLKTDSIQSWARFLQTYQQEAFKEQSYWQTVVCDLATIPVDADCDEDTLASAHTLTHHFSVAETSQLLLQAHHAYGTEPKDLMIAALAGTIYDYFKLDQAVIELEGHGREELDELIDISRTVGWFTSMYPVKLSRNCDELPALIKSVKEQLRRIPNNGIGFGILRHISGVFTDYGKHKLVRFNYLGDFDAVMNNSWFSYSNEDSGADSSPDNQMTSLLDLNALVVNRQLSLTVAYSRNRFKDETVEGFLLAYVKRLQAILQHCCEKEDTEYTPSDFETIELSQDELDSLLF</sequence>
<comment type="cofactor">
    <cofactor evidence="1">
        <name>pantetheine 4'-phosphate</name>
        <dbReference type="ChEBI" id="CHEBI:47942"/>
    </cofactor>
</comment>
<dbReference type="Gene3D" id="3.40.50.980">
    <property type="match status" value="2"/>
</dbReference>
<dbReference type="GO" id="GO:0017000">
    <property type="term" value="P:antibiotic biosynthetic process"/>
    <property type="evidence" value="ECO:0007669"/>
    <property type="project" value="UniProtKB-KW"/>
</dbReference>
<keyword evidence="10" id="KW-1185">Reference proteome</keyword>
<dbReference type="InterPro" id="IPR009081">
    <property type="entry name" value="PP-bd_ACP"/>
</dbReference>
<dbReference type="Pfam" id="PF00668">
    <property type="entry name" value="Condensation"/>
    <property type="match status" value="2"/>
</dbReference>
<evidence type="ECO:0000256" key="6">
    <source>
        <dbReference type="ARBA" id="ARBA00023194"/>
    </source>
</evidence>
<dbReference type="Gene3D" id="3.30.300.30">
    <property type="match status" value="1"/>
</dbReference>
<organism evidence="9 10">
    <name type="scientific">Paenibacillus lutrae</name>
    <dbReference type="NCBI Taxonomy" id="2078573"/>
    <lineage>
        <taxon>Bacteria</taxon>
        <taxon>Bacillati</taxon>
        <taxon>Bacillota</taxon>
        <taxon>Bacilli</taxon>
        <taxon>Bacillales</taxon>
        <taxon>Paenibacillaceae</taxon>
        <taxon>Paenibacillus</taxon>
    </lineage>
</organism>
<dbReference type="InterPro" id="IPR010060">
    <property type="entry name" value="NRPS_synth"/>
</dbReference>
<protein>
    <submittedName>
        <fullName evidence="9">Amino acid adenylation domain-containing protein</fullName>
    </submittedName>
</protein>
<dbReference type="InterPro" id="IPR020845">
    <property type="entry name" value="AMP-binding_CS"/>
</dbReference>
<dbReference type="Proteomes" id="UP000490800">
    <property type="component" value="Unassembled WGS sequence"/>
</dbReference>
<dbReference type="GO" id="GO:0008610">
    <property type="term" value="P:lipid biosynthetic process"/>
    <property type="evidence" value="ECO:0007669"/>
    <property type="project" value="UniProtKB-ARBA"/>
</dbReference>
<evidence type="ECO:0000256" key="4">
    <source>
        <dbReference type="ARBA" id="ARBA00022553"/>
    </source>
</evidence>
<dbReference type="NCBIfam" id="TIGR01720">
    <property type="entry name" value="NRPS-para261"/>
    <property type="match status" value="1"/>
</dbReference>
<comment type="similarity">
    <text evidence="2">Belongs to the ATP-dependent AMP-binding enzyme family.</text>
</comment>
<dbReference type="InterPro" id="IPR006162">
    <property type="entry name" value="Ppantetheine_attach_site"/>
</dbReference>
<dbReference type="PANTHER" id="PTHR45398:SF1">
    <property type="entry name" value="ENZYME, PUTATIVE (JCVI)-RELATED"/>
    <property type="match status" value="1"/>
</dbReference>
<dbReference type="SUPFAM" id="SSF52777">
    <property type="entry name" value="CoA-dependent acyltransferases"/>
    <property type="match status" value="4"/>
</dbReference>
<evidence type="ECO:0000256" key="3">
    <source>
        <dbReference type="ARBA" id="ARBA00022450"/>
    </source>
</evidence>
<dbReference type="InterPro" id="IPR045851">
    <property type="entry name" value="AMP-bd_C_sf"/>
</dbReference>
<dbReference type="FunFam" id="3.40.50.12780:FF:000012">
    <property type="entry name" value="Non-ribosomal peptide synthetase"/>
    <property type="match status" value="1"/>
</dbReference>
<dbReference type="Gene3D" id="3.30.559.10">
    <property type="entry name" value="Chloramphenicol acetyltransferase-like domain"/>
    <property type="match status" value="2"/>
</dbReference>
<evidence type="ECO:0000313" key="9">
    <source>
        <dbReference type="EMBL" id="MVP01208.1"/>
    </source>
</evidence>
<accession>A0A7X3K0I6</accession>
<dbReference type="InterPro" id="IPR001242">
    <property type="entry name" value="Condensation_dom"/>
</dbReference>
<proteinExistence type="inferred from homology"/>
<dbReference type="PANTHER" id="PTHR45398">
    <property type="match status" value="1"/>
</dbReference>
<dbReference type="Pfam" id="PF00501">
    <property type="entry name" value="AMP-binding"/>
    <property type="match status" value="1"/>
</dbReference>
<dbReference type="InterPro" id="IPR010071">
    <property type="entry name" value="AA_adenyl_dom"/>
</dbReference>
<keyword evidence="5" id="KW-0436">Ligase</keyword>